<comment type="caution">
    <text evidence="3">The sequence shown here is derived from an EMBL/GenBank/DDBJ whole genome shotgun (WGS) entry which is preliminary data.</text>
</comment>
<evidence type="ECO:0000256" key="1">
    <source>
        <dbReference type="SAM" id="MobiDB-lite"/>
    </source>
</evidence>
<dbReference type="Proteomes" id="UP000663836">
    <property type="component" value="Unassembled WGS sequence"/>
</dbReference>
<organism evidence="3 4">
    <name type="scientific">Rotaria sordida</name>
    <dbReference type="NCBI Taxonomy" id="392033"/>
    <lineage>
        <taxon>Eukaryota</taxon>
        <taxon>Metazoa</taxon>
        <taxon>Spiralia</taxon>
        <taxon>Gnathifera</taxon>
        <taxon>Rotifera</taxon>
        <taxon>Eurotatoria</taxon>
        <taxon>Bdelloidea</taxon>
        <taxon>Philodinida</taxon>
        <taxon>Philodinidae</taxon>
        <taxon>Rotaria</taxon>
    </lineage>
</organism>
<feature type="non-terminal residue" evidence="3">
    <location>
        <position position="137"/>
    </location>
</feature>
<name>A0A819ZX26_9BILA</name>
<reference evidence="3" key="1">
    <citation type="submission" date="2021-02" db="EMBL/GenBank/DDBJ databases">
        <authorList>
            <person name="Nowell W R."/>
        </authorList>
    </citation>
    <scope>NUCLEOTIDE SEQUENCE</scope>
</reference>
<evidence type="ECO:0000313" key="4">
    <source>
        <dbReference type="Proteomes" id="UP000663836"/>
    </source>
</evidence>
<dbReference type="InterPro" id="IPR009057">
    <property type="entry name" value="Homeodomain-like_sf"/>
</dbReference>
<feature type="domain" description="Transposase Tc1-like" evidence="2">
    <location>
        <begin position="73"/>
        <end position="137"/>
    </location>
</feature>
<protein>
    <recommendedName>
        <fullName evidence="2">Transposase Tc1-like domain-containing protein</fullName>
    </recommendedName>
</protein>
<dbReference type="InterPro" id="IPR002492">
    <property type="entry name" value="Transposase_Tc1-like"/>
</dbReference>
<gene>
    <name evidence="3" type="ORF">JBS370_LOCUS35494</name>
</gene>
<evidence type="ECO:0000259" key="2">
    <source>
        <dbReference type="Pfam" id="PF01498"/>
    </source>
</evidence>
<dbReference type="AlphaFoldDB" id="A0A819ZX26"/>
<dbReference type="SUPFAM" id="SSF46689">
    <property type="entry name" value="Homeodomain-like"/>
    <property type="match status" value="1"/>
</dbReference>
<feature type="region of interest" description="Disordered" evidence="1">
    <location>
        <begin position="53"/>
        <end position="72"/>
    </location>
</feature>
<sequence>MSTYHLPSHKRYEIIFLSEHKKGPRLGNKKVAGLIYCDAKTVRYWRARWNETKDLSDESKSGRPRVTTAEEDEMILNEVEENDHPTSVSIARNLKRKKVEVSYRTVHRGLKTAGYQFSTPLSKPLLTMKHKQQRLAW</sequence>
<proteinExistence type="predicted"/>
<dbReference type="GO" id="GO:0003677">
    <property type="term" value="F:DNA binding"/>
    <property type="evidence" value="ECO:0007669"/>
    <property type="project" value="InterPro"/>
</dbReference>
<dbReference type="GO" id="GO:0006313">
    <property type="term" value="P:DNA transposition"/>
    <property type="evidence" value="ECO:0007669"/>
    <property type="project" value="InterPro"/>
</dbReference>
<evidence type="ECO:0000313" key="3">
    <source>
        <dbReference type="EMBL" id="CAF4180673.1"/>
    </source>
</evidence>
<accession>A0A819ZX26</accession>
<dbReference type="Pfam" id="PF01498">
    <property type="entry name" value="HTH_Tnp_Tc3_2"/>
    <property type="match status" value="1"/>
</dbReference>
<dbReference type="GO" id="GO:0015074">
    <property type="term" value="P:DNA integration"/>
    <property type="evidence" value="ECO:0007669"/>
    <property type="project" value="InterPro"/>
</dbReference>
<dbReference type="EMBL" id="CAJOBD010012467">
    <property type="protein sequence ID" value="CAF4180673.1"/>
    <property type="molecule type" value="Genomic_DNA"/>
</dbReference>